<reference evidence="3" key="1">
    <citation type="submission" date="2018-06" db="EMBL/GenBank/DDBJ databases">
        <authorList>
            <person name="Zhirakovskaya E."/>
        </authorList>
    </citation>
    <scope>NUCLEOTIDE SEQUENCE</scope>
</reference>
<gene>
    <name evidence="3" type="ORF">MNBD_ALPHA09-1290</name>
</gene>
<dbReference type="InterPro" id="IPR001509">
    <property type="entry name" value="Epimerase_deHydtase"/>
</dbReference>
<dbReference type="CDD" id="cd05266">
    <property type="entry name" value="SDR_a4"/>
    <property type="match status" value="1"/>
</dbReference>
<evidence type="ECO:0000259" key="2">
    <source>
        <dbReference type="Pfam" id="PF01370"/>
    </source>
</evidence>
<proteinExistence type="predicted"/>
<dbReference type="AlphaFoldDB" id="A0A3B0TT81"/>
<dbReference type="InterPro" id="IPR036291">
    <property type="entry name" value="NAD(P)-bd_dom_sf"/>
</dbReference>
<evidence type="ECO:0000313" key="3">
    <source>
        <dbReference type="EMBL" id="VAW15439.1"/>
    </source>
</evidence>
<feature type="domain" description="NAD-dependent epimerase/dehydratase" evidence="2">
    <location>
        <begin position="101"/>
        <end position="218"/>
    </location>
</feature>
<dbReference type="PANTHER" id="PTHR43574">
    <property type="entry name" value="EPIMERASE-RELATED"/>
    <property type="match status" value="1"/>
</dbReference>
<protein>
    <submittedName>
        <fullName evidence="3">Nucleoside-diphosphate-sugar epimerases</fullName>
    </submittedName>
</protein>
<organism evidence="3">
    <name type="scientific">hydrothermal vent metagenome</name>
    <dbReference type="NCBI Taxonomy" id="652676"/>
    <lineage>
        <taxon>unclassified sequences</taxon>
        <taxon>metagenomes</taxon>
        <taxon>ecological metagenomes</taxon>
    </lineage>
</organism>
<dbReference type="EMBL" id="UOEM01000085">
    <property type="protein sequence ID" value="VAW15439.1"/>
    <property type="molecule type" value="Genomic_DNA"/>
</dbReference>
<evidence type="ECO:0000256" key="1">
    <source>
        <dbReference type="ARBA" id="ARBA00023027"/>
    </source>
</evidence>
<keyword evidence="1" id="KW-0520">NAD</keyword>
<dbReference type="Pfam" id="PF01370">
    <property type="entry name" value="Epimerase"/>
    <property type="match status" value="1"/>
</dbReference>
<name>A0A3B0TT81_9ZZZZ</name>
<sequence>MRKIFIFGVGYSARVIARALQAQRYVVSGTTRDTAKMAELEAGAIAISHFSGNAPMENANAALRGTGYLLVSVQPDTDTGDDAVLRHHGRDLAALTGPGGSLRRIAYLSTTAVYGDQGGAWIDETTAVAPRSARARQRCAAEQSWRDFASETGIELDIYRLSGIYGPGRNPIVGLRSGKARAIVKPGHVFNRIHVEDIAACVAAGFARGLPGAVYNVADDEPAPPQDVMAHAATLCGLPPPPLEDFATADMTPMARSFYSETKRIRNTMIKSRLGVQLRYPTYRQGLAALVKAGP</sequence>
<accession>A0A3B0TT81</accession>
<dbReference type="Gene3D" id="3.40.50.720">
    <property type="entry name" value="NAD(P)-binding Rossmann-like Domain"/>
    <property type="match status" value="1"/>
</dbReference>
<dbReference type="SUPFAM" id="SSF51735">
    <property type="entry name" value="NAD(P)-binding Rossmann-fold domains"/>
    <property type="match status" value="1"/>
</dbReference>